<name>A0A839US45_9GAMM</name>
<reference evidence="2 3" key="1">
    <citation type="submission" date="2020-08" db="EMBL/GenBank/DDBJ databases">
        <title>Genomic Encyclopedia of Type Strains, Phase III (KMG-III): the genomes of soil and plant-associated and newly described type strains.</title>
        <authorList>
            <person name="Whitman W."/>
        </authorList>
    </citation>
    <scope>NUCLEOTIDE SEQUENCE [LARGE SCALE GENOMIC DNA]</scope>
    <source>
        <strain evidence="2 3">CECT 8571</strain>
    </source>
</reference>
<keyword evidence="1" id="KW-0812">Transmembrane</keyword>
<dbReference type="EMBL" id="JACHXZ010000002">
    <property type="protein sequence ID" value="MBB3168726.1"/>
    <property type="molecule type" value="Genomic_DNA"/>
</dbReference>
<feature type="transmembrane region" description="Helical" evidence="1">
    <location>
        <begin position="7"/>
        <end position="26"/>
    </location>
</feature>
<evidence type="ECO:0000313" key="3">
    <source>
        <dbReference type="Proteomes" id="UP000559987"/>
    </source>
</evidence>
<feature type="transmembrane region" description="Helical" evidence="1">
    <location>
        <begin position="123"/>
        <end position="141"/>
    </location>
</feature>
<dbReference type="RefSeq" id="WP_183910181.1">
    <property type="nucleotide sequence ID" value="NZ_JACHXZ010000002.1"/>
</dbReference>
<feature type="transmembrane region" description="Helical" evidence="1">
    <location>
        <begin position="32"/>
        <end position="51"/>
    </location>
</feature>
<feature type="transmembrane region" description="Helical" evidence="1">
    <location>
        <begin position="93"/>
        <end position="116"/>
    </location>
</feature>
<evidence type="ECO:0000313" key="2">
    <source>
        <dbReference type="EMBL" id="MBB3168726.1"/>
    </source>
</evidence>
<dbReference type="GO" id="GO:0016301">
    <property type="term" value="F:kinase activity"/>
    <property type="evidence" value="ECO:0007669"/>
    <property type="project" value="UniProtKB-KW"/>
</dbReference>
<protein>
    <submittedName>
        <fullName evidence="2">Signal transduction histidine kinase</fullName>
    </submittedName>
</protein>
<sequence length="177" mass="20119">MSKWIFALIQFFPLSTFATFAFWYGAPSVERWLEAFQIGALLGLFQLAILLPQKKPLNRLVLAGNIYLIFGGIAVFLQQWWYLEIYDSLRESAILAIMVVVGCITTFTSSYGFIAVKDVSRKYSLWLLVATLSMLPFSIVFEGNRLYAAVIPIIFLAILHRFLSYVAKEDVLVQDVS</sequence>
<keyword evidence="1" id="KW-0472">Membrane</keyword>
<evidence type="ECO:0000256" key="1">
    <source>
        <dbReference type="SAM" id="Phobius"/>
    </source>
</evidence>
<keyword evidence="2" id="KW-0808">Transferase</keyword>
<proteinExistence type="predicted"/>
<keyword evidence="1" id="KW-1133">Transmembrane helix</keyword>
<gene>
    <name evidence="2" type="ORF">FHS30_001910</name>
</gene>
<keyword evidence="2" id="KW-0418">Kinase</keyword>
<feature type="transmembrane region" description="Helical" evidence="1">
    <location>
        <begin position="60"/>
        <end position="81"/>
    </location>
</feature>
<dbReference type="AlphaFoldDB" id="A0A839US45"/>
<accession>A0A839US45</accession>
<dbReference type="Proteomes" id="UP000559987">
    <property type="component" value="Unassembled WGS sequence"/>
</dbReference>
<keyword evidence="3" id="KW-1185">Reference proteome</keyword>
<comment type="caution">
    <text evidence="2">The sequence shown here is derived from an EMBL/GenBank/DDBJ whole genome shotgun (WGS) entry which is preliminary data.</text>
</comment>
<feature type="transmembrane region" description="Helical" evidence="1">
    <location>
        <begin position="147"/>
        <end position="167"/>
    </location>
</feature>
<organism evidence="2 3">
    <name type="scientific">Simiduia aestuariiviva</name>
    <dbReference type="NCBI Taxonomy" id="1510459"/>
    <lineage>
        <taxon>Bacteria</taxon>
        <taxon>Pseudomonadati</taxon>
        <taxon>Pseudomonadota</taxon>
        <taxon>Gammaproteobacteria</taxon>
        <taxon>Cellvibrionales</taxon>
        <taxon>Cellvibrionaceae</taxon>
        <taxon>Simiduia</taxon>
    </lineage>
</organism>